<dbReference type="Proteomes" id="UP000189701">
    <property type="component" value="Unplaced"/>
</dbReference>
<dbReference type="InterPro" id="IPR017451">
    <property type="entry name" value="F-box-assoc_interact_dom"/>
</dbReference>
<organism evidence="2 3">
    <name type="scientific">Nicotiana sylvestris</name>
    <name type="common">Wood tobacco</name>
    <name type="synonym">South American tobacco</name>
    <dbReference type="NCBI Taxonomy" id="4096"/>
    <lineage>
        <taxon>Eukaryota</taxon>
        <taxon>Viridiplantae</taxon>
        <taxon>Streptophyta</taxon>
        <taxon>Embryophyta</taxon>
        <taxon>Tracheophyta</taxon>
        <taxon>Spermatophyta</taxon>
        <taxon>Magnoliopsida</taxon>
        <taxon>eudicotyledons</taxon>
        <taxon>Gunneridae</taxon>
        <taxon>Pentapetalae</taxon>
        <taxon>asterids</taxon>
        <taxon>lamiids</taxon>
        <taxon>Solanales</taxon>
        <taxon>Solanaceae</taxon>
        <taxon>Nicotianoideae</taxon>
        <taxon>Nicotianeae</taxon>
        <taxon>Nicotiana</taxon>
    </lineage>
</organism>
<dbReference type="STRING" id="4096.A0A1U7YE48"/>
<dbReference type="eggNOG" id="ENOG502SUMU">
    <property type="taxonomic scope" value="Eukaryota"/>
</dbReference>
<evidence type="ECO:0000313" key="2">
    <source>
        <dbReference type="Proteomes" id="UP000189701"/>
    </source>
</evidence>
<protein>
    <submittedName>
        <fullName evidence="3">F-box protein At4g21240</fullName>
    </submittedName>
</protein>
<dbReference type="Pfam" id="PF08268">
    <property type="entry name" value="FBA_3"/>
    <property type="match status" value="1"/>
</dbReference>
<proteinExistence type="predicted"/>
<dbReference type="SMART" id="SM00256">
    <property type="entry name" value="FBOX"/>
    <property type="match status" value="1"/>
</dbReference>
<dbReference type="RefSeq" id="XP_009797070.1">
    <property type="nucleotide sequence ID" value="XM_009798768.1"/>
</dbReference>
<dbReference type="InterPro" id="IPR001810">
    <property type="entry name" value="F-box_dom"/>
</dbReference>
<dbReference type="AlphaFoldDB" id="A0A1U7YE48"/>
<dbReference type="SUPFAM" id="SSF81383">
    <property type="entry name" value="F-box domain"/>
    <property type="match status" value="1"/>
</dbReference>
<dbReference type="Pfam" id="PF00646">
    <property type="entry name" value="F-box"/>
    <property type="match status" value="1"/>
</dbReference>
<dbReference type="NCBIfam" id="TIGR01640">
    <property type="entry name" value="F_box_assoc_1"/>
    <property type="match status" value="1"/>
</dbReference>
<dbReference type="PANTHER" id="PTHR31111">
    <property type="entry name" value="BNAA05G37150D PROTEIN-RELATED"/>
    <property type="match status" value="1"/>
</dbReference>
<feature type="domain" description="F-box" evidence="1">
    <location>
        <begin position="16"/>
        <end position="56"/>
    </location>
</feature>
<dbReference type="InterPro" id="IPR036047">
    <property type="entry name" value="F-box-like_dom_sf"/>
</dbReference>
<gene>
    <name evidence="3" type="primary">LOC104243563</name>
</gene>
<evidence type="ECO:0000259" key="1">
    <source>
        <dbReference type="SMART" id="SM00256"/>
    </source>
</evidence>
<keyword evidence="2" id="KW-1185">Reference proteome</keyword>
<dbReference type="PANTHER" id="PTHR31111:SF87">
    <property type="entry name" value="F-BOX DOMAIN-CONTAINING PROTEIN"/>
    <property type="match status" value="1"/>
</dbReference>
<sequence length="246" mass="28645">MEEKNKIVVNIGNSCIPLEIIFDILIRVVPVKSLLRFRCVSKSFCSLISQPLFIETHQKTCFAAELIVSFPSLSFTRKVIIYKLVQKLEDGKFQAFPFQYLNAPCFCKLDSLESINGLVCLWNDNEDVAIINPFTKYHVFLPKSTERFHYSTFTRCFLGYDPSTKKYKVLKVDLVEDEKGHYKVKHWIFSLGIDESWREIHGWDHFFPTMDTCVYIDGVIYLKSEKSGHKKRDFAGPFTLEIKDGR</sequence>
<reference evidence="3" key="2">
    <citation type="submission" date="2025-08" db="UniProtKB">
        <authorList>
            <consortium name="RefSeq"/>
        </authorList>
    </citation>
    <scope>IDENTIFICATION</scope>
    <source>
        <tissue evidence="3">Leaf</tissue>
    </source>
</reference>
<name>A0A1U7YE48_NICSY</name>
<evidence type="ECO:0000313" key="3">
    <source>
        <dbReference type="RefSeq" id="XP_009797070.1"/>
    </source>
</evidence>
<reference evidence="2" key="1">
    <citation type="journal article" date="2013" name="Genome Biol.">
        <title>Reference genomes and transcriptomes of Nicotiana sylvestris and Nicotiana tomentosiformis.</title>
        <authorList>
            <person name="Sierro N."/>
            <person name="Battey J.N."/>
            <person name="Ouadi S."/>
            <person name="Bovet L."/>
            <person name="Goepfert S."/>
            <person name="Bakaher N."/>
            <person name="Peitsch M.C."/>
            <person name="Ivanov N.V."/>
        </authorList>
    </citation>
    <scope>NUCLEOTIDE SEQUENCE [LARGE SCALE GENOMIC DNA]</scope>
</reference>
<dbReference type="InterPro" id="IPR013187">
    <property type="entry name" value="F-box-assoc_dom_typ3"/>
</dbReference>
<accession>A0A1U7YE48</accession>